<proteinExistence type="inferred from homology"/>
<dbReference type="GO" id="GO:0045271">
    <property type="term" value="C:respiratory chain complex I"/>
    <property type="evidence" value="ECO:0007669"/>
    <property type="project" value="UniProtKB-UniRule"/>
</dbReference>
<evidence type="ECO:0000313" key="2">
    <source>
        <dbReference type="EMBL" id="KAL0278377.1"/>
    </source>
</evidence>
<keyword evidence="1" id="KW-0813">Transport</keyword>
<comment type="similarity">
    <text evidence="1">Belongs to the complex I NDUFA13 subunit family.</text>
</comment>
<dbReference type="EMBL" id="JARGDH010000001">
    <property type="protein sequence ID" value="KAL0278377.1"/>
    <property type="molecule type" value="Genomic_DNA"/>
</dbReference>
<comment type="subcellular location">
    <subcellularLocation>
        <location evidence="1">Mitochondrion inner membrane</location>
        <topology evidence="1">Single-pass membrane protein</topology>
        <orientation evidence="1">Matrix side</orientation>
    </subcellularLocation>
</comment>
<evidence type="ECO:0000256" key="1">
    <source>
        <dbReference type="RuleBase" id="RU368034"/>
    </source>
</evidence>
<dbReference type="InterPro" id="IPR009346">
    <property type="entry name" value="GRIM-19"/>
</dbReference>
<dbReference type="Pfam" id="PF06212">
    <property type="entry name" value="GRIM-19"/>
    <property type="match status" value="1"/>
</dbReference>
<organism evidence="2">
    <name type="scientific">Menopon gallinae</name>
    <name type="common">poultry shaft louse</name>
    <dbReference type="NCBI Taxonomy" id="328185"/>
    <lineage>
        <taxon>Eukaryota</taxon>
        <taxon>Metazoa</taxon>
        <taxon>Ecdysozoa</taxon>
        <taxon>Arthropoda</taxon>
        <taxon>Hexapoda</taxon>
        <taxon>Insecta</taxon>
        <taxon>Pterygota</taxon>
        <taxon>Neoptera</taxon>
        <taxon>Paraneoptera</taxon>
        <taxon>Psocodea</taxon>
        <taxon>Troctomorpha</taxon>
        <taxon>Phthiraptera</taxon>
        <taxon>Amblycera</taxon>
        <taxon>Menoponidae</taxon>
        <taxon>Menopon</taxon>
    </lineage>
</organism>
<comment type="function">
    <text evidence="1">Complex I functions in the transfer of electrons from NADH to the respiratory chain. Accessory subunit of the mitochondrial membrane respiratory chain NADH dehydrogenase (Complex I), that is believed not to be involved in catalysis.</text>
</comment>
<keyword evidence="1" id="KW-0249">Electron transport</keyword>
<keyword evidence="1" id="KW-0679">Respiratory chain</keyword>
<name>A0AAW2I9J0_9NEOP</name>
<keyword evidence="1" id="KW-0496">Mitochondrion</keyword>
<reference evidence="2" key="1">
    <citation type="journal article" date="2024" name="Gigascience">
        <title>Chromosome-level genome of the poultry shaft louse Menopon gallinae provides insight into the host-switching and adaptive evolution of parasitic lice.</title>
        <authorList>
            <person name="Xu Y."/>
            <person name="Ma L."/>
            <person name="Liu S."/>
            <person name="Liang Y."/>
            <person name="Liu Q."/>
            <person name="He Z."/>
            <person name="Tian L."/>
            <person name="Duan Y."/>
            <person name="Cai W."/>
            <person name="Li H."/>
            <person name="Song F."/>
        </authorList>
    </citation>
    <scope>NUCLEOTIDE SEQUENCE</scope>
    <source>
        <strain evidence="2">Cailab_2023a</strain>
    </source>
</reference>
<gene>
    <name evidence="2" type="ORF">PYX00_000213</name>
</gene>
<sequence>MMLRYHDISKVFCRFLKYFFPVRSTYGQNDRLRMKMFRRLRDEEAELMKNVEGWEVGKYKGEPIYKTLPPDACLKDVIQFSNEIFEHLNKQ</sequence>
<keyword evidence="1" id="KW-0999">Mitochondrion inner membrane</keyword>
<accession>A0AAW2I9J0</accession>
<keyword evidence="1" id="KW-0472">Membrane</keyword>
<dbReference type="AlphaFoldDB" id="A0AAW2I9J0"/>
<protein>
    <recommendedName>
        <fullName evidence="1">NADH dehydrogenase [ubiquinone] 1 alpha subcomplex subunit 13</fullName>
    </recommendedName>
</protein>
<dbReference type="GO" id="GO:0005743">
    <property type="term" value="C:mitochondrial inner membrane"/>
    <property type="evidence" value="ECO:0007669"/>
    <property type="project" value="UniProtKB-SubCell"/>
</dbReference>
<comment type="caution">
    <text evidence="2">The sequence shown here is derived from an EMBL/GenBank/DDBJ whole genome shotgun (WGS) entry which is preliminary data.</text>
</comment>